<evidence type="ECO:0000313" key="10">
    <source>
        <dbReference type="Proteomes" id="UP000095008"/>
    </source>
</evidence>
<keyword evidence="10" id="KW-1185">Reference proteome</keyword>
<sequence>MNMDHFALVSLISLAITLAVATTGSLFRPDAWYTRLQKPKGTPPPWVFPVVWTLLYIIMAFSAALIYVSPASPLRTVGLSLYGLQLLCNAAWSWLFFGRHQVLWALADLVLLLLLVLACFLVFMWITPLAAWLLVPYLLWLCVALYLNAATYRLNRFP</sequence>
<evidence type="ECO:0000313" key="9">
    <source>
        <dbReference type="Proteomes" id="UP000094893"/>
    </source>
</evidence>
<comment type="caution">
    <text evidence="7">The sequence shown here is derived from an EMBL/GenBank/DDBJ whole genome shotgun (WGS) entry which is preliminary data.</text>
</comment>
<evidence type="ECO:0000256" key="4">
    <source>
        <dbReference type="ARBA" id="ARBA00022989"/>
    </source>
</evidence>
<dbReference type="eggNOG" id="COG3476">
    <property type="taxonomic scope" value="Bacteria"/>
</dbReference>
<keyword evidence="3 6" id="KW-0812">Transmembrane</keyword>
<evidence type="ECO:0000256" key="1">
    <source>
        <dbReference type="ARBA" id="ARBA00004141"/>
    </source>
</evidence>
<dbReference type="Gene3D" id="1.20.1260.100">
    <property type="entry name" value="TspO/MBR protein"/>
    <property type="match status" value="1"/>
</dbReference>
<dbReference type="RefSeq" id="WP_024894122.1">
    <property type="nucleotide sequence ID" value="NZ_LWRY01000218.1"/>
</dbReference>
<dbReference type="EMBL" id="LWSA01000011">
    <property type="protein sequence ID" value="OCX77035.1"/>
    <property type="molecule type" value="Genomic_DNA"/>
</dbReference>
<organism evidence="7 10">
    <name type="scientific">Acidithiobacillus thiooxidans</name>
    <name type="common">Thiobacillus thiooxidans</name>
    <dbReference type="NCBI Taxonomy" id="930"/>
    <lineage>
        <taxon>Bacteria</taxon>
        <taxon>Pseudomonadati</taxon>
        <taxon>Pseudomonadota</taxon>
        <taxon>Acidithiobacillia</taxon>
        <taxon>Acidithiobacillales</taxon>
        <taxon>Acidithiobacillaceae</taxon>
        <taxon>Acidithiobacillus</taxon>
    </lineage>
</organism>
<dbReference type="GO" id="GO:0016020">
    <property type="term" value="C:membrane"/>
    <property type="evidence" value="ECO:0007669"/>
    <property type="project" value="UniProtKB-SubCell"/>
</dbReference>
<dbReference type="PANTHER" id="PTHR10057">
    <property type="entry name" value="PERIPHERAL-TYPE BENZODIAZEPINE RECEPTOR"/>
    <property type="match status" value="1"/>
</dbReference>
<protein>
    <submittedName>
        <fullName evidence="7">Sensory protein TspO</fullName>
    </submittedName>
</protein>
<reference evidence="7 9" key="1">
    <citation type="journal article" date="2016" name="Int. J. Mol. Sci.">
        <title>Comparative genomics of the extreme acidophile Acidithiobacillus thiooxidans reveals intraspecific divergence and niche adaptation.</title>
        <authorList>
            <person name="Zhang X."/>
            <person name="Feng X."/>
            <person name="Tao J."/>
            <person name="Ma L."/>
            <person name="Xiao Y."/>
            <person name="Liang Y."/>
            <person name="Liu X."/>
            <person name="Yin H."/>
        </authorList>
    </citation>
    <scope>NUCLEOTIDE SEQUENCE [LARGE SCALE GENOMIC DNA]</scope>
    <source>
        <strain evidence="8 9">A02</strain>
        <strain evidence="7">DXS-W</strain>
    </source>
</reference>
<gene>
    <name evidence="7" type="ORF">A6M23_15365</name>
    <name evidence="8" type="ORF">A6P07_01015</name>
</gene>
<name>A0A1C2JB32_ACITH</name>
<feature type="transmembrane region" description="Helical" evidence="6">
    <location>
        <begin position="79"/>
        <end position="97"/>
    </location>
</feature>
<comment type="subcellular location">
    <subcellularLocation>
        <location evidence="1">Membrane</location>
        <topology evidence="1">Multi-pass membrane protein</topology>
    </subcellularLocation>
</comment>
<dbReference type="InterPro" id="IPR038330">
    <property type="entry name" value="TspO/MBR-related_sf"/>
</dbReference>
<dbReference type="STRING" id="930.GCA_002079865_01293"/>
<keyword evidence="4 6" id="KW-1133">Transmembrane helix</keyword>
<feature type="transmembrane region" description="Helical" evidence="6">
    <location>
        <begin position="103"/>
        <end position="123"/>
    </location>
</feature>
<dbReference type="Proteomes" id="UP000095008">
    <property type="component" value="Unassembled WGS sequence"/>
</dbReference>
<dbReference type="EMBL" id="LWRY01000218">
    <property type="protein sequence ID" value="OCX69380.1"/>
    <property type="molecule type" value="Genomic_DNA"/>
</dbReference>
<dbReference type="Pfam" id="PF03073">
    <property type="entry name" value="TspO_MBR"/>
    <property type="match status" value="1"/>
</dbReference>
<feature type="transmembrane region" description="Helical" evidence="6">
    <location>
        <begin position="130"/>
        <end position="149"/>
    </location>
</feature>
<dbReference type="Proteomes" id="UP000094893">
    <property type="component" value="Unassembled WGS sequence"/>
</dbReference>
<evidence type="ECO:0000256" key="6">
    <source>
        <dbReference type="SAM" id="Phobius"/>
    </source>
</evidence>
<dbReference type="PIRSF" id="PIRSF005859">
    <property type="entry name" value="PBR"/>
    <property type="match status" value="1"/>
</dbReference>
<feature type="transmembrane region" description="Helical" evidence="6">
    <location>
        <begin position="45"/>
        <end position="67"/>
    </location>
</feature>
<dbReference type="CDD" id="cd15904">
    <property type="entry name" value="TSPO_MBR"/>
    <property type="match status" value="1"/>
</dbReference>
<evidence type="ECO:0000256" key="2">
    <source>
        <dbReference type="ARBA" id="ARBA00007524"/>
    </source>
</evidence>
<accession>A0A1C2JB32</accession>
<proteinExistence type="inferred from homology"/>
<dbReference type="InterPro" id="IPR004307">
    <property type="entry name" value="TspO_MBR"/>
</dbReference>
<evidence type="ECO:0000256" key="5">
    <source>
        <dbReference type="ARBA" id="ARBA00023136"/>
    </source>
</evidence>
<dbReference type="GO" id="GO:0033013">
    <property type="term" value="P:tetrapyrrole metabolic process"/>
    <property type="evidence" value="ECO:0007669"/>
    <property type="project" value="UniProtKB-ARBA"/>
</dbReference>
<evidence type="ECO:0000256" key="3">
    <source>
        <dbReference type="ARBA" id="ARBA00022692"/>
    </source>
</evidence>
<dbReference type="FunFam" id="1.20.1260.100:FF:000001">
    <property type="entry name" value="translocator protein 2"/>
    <property type="match status" value="1"/>
</dbReference>
<dbReference type="PANTHER" id="PTHR10057:SF0">
    <property type="entry name" value="TRANSLOCATOR PROTEIN"/>
    <property type="match status" value="1"/>
</dbReference>
<comment type="similarity">
    <text evidence="2">Belongs to the TspO/BZRP family.</text>
</comment>
<dbReference type="AlphaFoldDB" id="A0A1C2JB32"/>
<evidence type="ECO:0000313" key="8">
    <source>
        <dbReference type="EMBL" id="OCX77035.1"/>
    </source>
</evidence>
<evidence type="ECO:0000313" key="7">
    <source>
        <dbReference type="EMBL" id="OCX69380.1"/>
    </source>
</evidence>
<keyword evidence="5 6" id="KW-0472">Membrane</keyword>